<dbReference type="Proteomes" id="UP000024635">
    <property type="component" value="Unassembled WGS sequence"/>
</dbReference>
<dbReference type="EMBL" id="JARK01001343">
    <property type="protein sequence ID" value="EYC28350.1"/>
    <property type="molecule type" value="Genomic_DNA"/>
</dbReference>
<sequence>MLLTLQHHTVLLNTFHPTPDQIRRVQRVELGLVDGPTKLVSGAPIYSTDGLAVLAATALPCLAIHTAPPTLDHAKL</sequence>
<evidence type="ECO:0000313" key="1">
    <source>
        <dbReference type="EMBL" id="EYC28350.1"/>
    </source>
</evidence>
<organism evidence="1 2">
    <name type="scientific">Ancylostoma ceylanicum</name>
    <dbReference type="NCBI Taxonomy" id="53326"/>
    <lineage>
        <taxon>Eukaryota</taxon>
        <taxon>Metazoa</taxon>
        <taxon>Ecdysozoa</taxon>
        <taxon>Nematoda</taxon>
        <taxon>Chromadorea</taxon>
        <taxon>Rhabditida</taxon>
        <taxon>Rhabditina</taxon>
        <taxon>Rhabditomorpha</taxon>
        <taxon>Strongyloidea</taxon>
        <taxon>Ancylostomatidae</taxon>
        <taxon>Ancylostomatinae</taxon>
        <taxon>Ancylostoma</taxon>
    </lineage>
</organism>
<name>A0A016VLP7_9BILA</name>
<accession>A0A016VLP7</accession>
<evidence type="ECO:0000313" key="2">
    <source>
        <dbReference type="Proteomes" id="UP000024635"/>
    </source>
</evidence>
<dbReference type="AlphaFoldDB" id="A0A016VLP7"/>
<proteinExistence type="predicted"/>
<reference evidence="2" key="1">
    <citation type="journal article" date="2015" name="Nat. Genet.">
        <title>The genome and transcriptome of the zoonotic hookworm Ancylostoma ceylanicum identify infection-specific gene families.</title>
        <authorList>
            <person name="Schwarz E.M."/>
            <person name="Hu Y."/>
            <person name="Antoshechkin I."/>
            <person name="Miller M.M."/>
            <person name="Sternberg P.W."/>
            <person name="Aroian R.V."/>
        </authorList>
    </citation>
    <scope>NUCLEOTIDE SEQUENCE</scope>
    <source>
        <strain evidence="2">HY135</strain>
    </source>
</reference>
<gene>
    <name evidence="1" type="primary">Acey_s0007.g3177</name>
    <name evidence="1" type="ORF">Y032_0007g3177</name>
</gene>
<keyword evidence="2" id="KW-1185">Reference proteome</keyword>
<protein>
    <submittedName>
        <fullName evidence="1">Uncharacterized protein</fullName>
    </submittedName>
</protein>
<comment type="caution">
    <text evidence="1">The sequence shown here is derived from an EMBL/GenBank/DDBJ whole genome shotgun (WGS) entry which is preliminary data.</text>
</comment>